<reference evidence="2 3" key="1">
    <citation type="submission" date="2013-06" db="EMBL/GenBank/DDBJ databases">
        <authorList>
            <person name="Weinstock G."/>
            <person name="Sodergren E."/>
            <person name="Lobos E.A."/>
            <person name="Fulton L."/>
            <person name="Fulton R."/>
            <person name="Courtney L."/>
            <person name="Fronick C."/>
            <person name="O'Laughlin M."/>
            <person name="Godfrey J."/>
            <person name="Wilson R.M."/>
            <person name="Miner T."/>
            <person name="Farmer C."/>
            <person name="Delehaunty K."/>
            <person name="Cordes M."/>
            <person name="Minx P."/>
            <person name="Tomlinson C."/>
            <person name="Chen J."/>
            <person name="Wollam A."/>
            <person name="Pepin K.H."/>
            <person name="Bhonagiri V."/>
            <person name="Zhang X."/>
            <person name="Warren W."/>
            <person name="Mitreva M."/>
            <person name="Mardis E.R."/>
            <person name="Wilson R.K."/>
        </authorList>
    </citation>
    <scope>NUCLEOTIDE SEQUENCE [LARGE SCALE GENOMIC DNA]</scope>
    <source>
        <strain evidence="2 3">F0510</strain>
    </source>
</reference>
<feature type="compositionally biased region" description="Polar residues" evidence="1">
    <location>
        <begin position="28"/>
        <end position="48"/>
    </location>
</feature>
<comment type="caution">
    <text evidence="2">The sequence shown here is derived from an EMBL/GenBank/DDBJ whole genome shotgun (WGS) entry which is preliminary data.</text>
</comment>
<feature type="region of interest" description="Disordered" evidence="1">
    <location>
        <begin position="1"/>
        <end position="61"/>
    </location>
</feature>
<evidence type="ECO:0000313" key="3">
    <source>
        <dbReference type="Proteomes" id="UP000016498"/>
    </source>
</evidence>
<organism evidence="2 3">
    <name type="scientific">Actinomyces johnsonii F0510</name>
    <dbReference type="NCBI Taxonomy" id="1227262"/>
    <lineage>
        <taxon>Bacteria</taxon>
        <taxon>Bacillati</taxon>
        <taxon>Actinomycetota</taxon>
        <taxon>Actinomycetes</taxon>
        <taxon>Actinomycetales</taxon>
        <taxon>Actinomycetaceae</taxon>
        <taxon>Actinomyces</taxon>
    </lineage>
</organism>
<evidence type="ECO:0000256" key="1">
    <source>
        <dbReference type="SAM" id="MobiDB-lite"/>
    </source>
</evidence>
<sequence>MGGGGMSRHRVTPREGEREGSPQVRAGITTQESTGQSRGATVYVSTSDAPRRRRRARGETG</sequence>
<feature type="non-terminal residue" evidence="2">
    <location>
        <position position="61"/>
    </location>
</feature>
<feature type="compositionally biased region" description="Basic residues" evidence="1">
    <location>
        <begin position="51"/>
        <end position="61"/>
    </location>
</feature>
<dbReference type="AlphaFoldDB" id="U1PI99"/>
<evidence type="ECO:0000313" key="2">
    <source>
        <dbReference type="EMBL" id="ERH16145.1"/>
    </source>
</evidence>
<gene>
    <name evidence="2" type="ORF">HMPREF1549_02596</name>
</gene>
<protein>
    <submittedName>
        <fullName evidence="2">Uncharacterized protein</fullName>
    </submittedName>
</protein>
<dbReference type="EMBL" id="AWSD01000303">
    <property type="protein sequence ID" value="ERH16145.1"/>
    <property type="molecule type" value="Genomic_DNA"/>
</dbReference>
<dbReference type="Proteomes" id="UP000016498">
    <property type="component" value="Unassembled WGS sequence"/>
</dbReference>
<proteinExistence type="predicted"/>
<name>U1PI99_9ACTO</name>
<dbReference type="HOGENOM" id="CLU_2927778_0_0_11"/>
<accession>U1PI99</accession>